<feature type="domain" description="DUF7592" evidence="2">
    <location>
        <begin position="133"/>
        <end position="199"/>
    </location>
</feature>
<feature type="chain" id="PRO_5003406574" description="DUF7592 domain-containing protein" evidence="1">
    <location>
        <begin position="20"/>
        <end position="281"/>
    </location>
</feature>
<dbReference type="InParanoid" id="G0PLF3"/>
<keyword evidence="1" id="KW-0732">Signal</keyword>
<reference evidence="4" key="1">
    <citation type="submission" date="2011-07" db="EMBL/GenBank/DDBJ databases">
        <authorList>
            <consortium name="Caenorhabditis brenneri Sequencing and Analysis Consortium"/>
            <person name="Wilson R.K."/>
        </authorList>
    </citation>
    <scope>NUCLEOTIDE SEQUENCE [LARGE SCALE GENOMIC DNA]</scope>
    <source>
        <strain evidence="4">PB2801</strain>
    </source>
</reference>
<dbReference type="Pfam" id="PF24512">
    <property type="entry name" value="DUF7592"/>
    <property type="match status" value="1"/>
</dbReference>
<dbReference type="HOGENOM" id="CLU_859338_0_0_1"/>
<keyword evidence="4" id="KW-1185">Reference proteome</keyword>
<proteinExistence type="predicted"/>
<feature type="signal peptide" evidence="1">
    <location>
        <begin position="1"/>
        <end position="19"/>
    </location>
</feature>
<dbReference type="eggNOG" id="ENOG502TGQ0">
    <property type="taxonomic scope" value="Eukaryota"/>
</dbReference>
<protein>
    <recommendedName>
        <fullName evidence="2">DUF7592 domain-containing protein</fullName>
    </recommendedName>
</protein>
<dbReference type="PANTHER" id="PTHR47407:SF2">
    <property type="entry name" value="CUB-LIKE DOMAIN-CONTAINING PROTEIN-RELATED"/>
    <property type="match status" value="1"/>
</dbReference>
<organism evidence="4">
    <name type="scientific">Caenorhabditis brenneri</name>
    <name type="common">Nematode worm</name>
    <dbReference type="NCBI Taxonomy" id="135651"/>
    <lineage>
        <taxon>Eukaryota</taxon>
        <taxon>Metazoa</taxon>
        <taxon>Ecdysozoa</taxon>
        <taxon>Nematoda</taxon>
        <taxon>Chromadorea</taxon>
        <taxon>Rhabditida</taxon>
        <taxon>Rhabditina</taxon>
        <taxon>Rhabditomorpha</taxon>
        <taxon>Rhabditoidea</taxon>
        <taxon>Rhabditidae</taxon>
        <taxon>Peloderinae</taxon>
        <taxon>Caenorhabditis</taxon>
    </lineage>
</organism>
<gene>
    <name evidence="3" type="ORF">CAEBREN_11055</name>
</gene>
<evidence type="ECO:0000259" key="2">
    <source>
        <dbReference type="Pfam" id="PF24512"/>
    </source>
</evidence>
<name>G0PLF3_CAEBE</name>
<accession>G0PLF3</accession>
<dbReference type="InterPro" id="IPR056014">
    <property type="entry name" value="DUF7592"/>
</dbReference>
<dbReference type="Proteomes" id="UP000008068">
    <property type="component" value="Unassembled WGS sequence"/>
</dbReference>
<sequence>MLAILILLHLPIFLVPVNADVPPCTDGVVRFSLDDSTYTYYPNNTNGNAQFPQNYACDYQIIVPQGWFAKVWLVVKTDARVTKAPVLIVDALNRTEEVSTSDSQGFFFTAKGGTIKLATGNGNVNFGFILTWHQFKVNAETKVAVIAKTLEATDTNKLRGIIFFDGDSGNSTSLGTGLQLWNSQSQYVSSGNCMTIMNLESGYDNSRYEVWVQDYELSKSFVQIQNSIKDKYGVNYVLDGSSGASALYNTIKGVLIGLEGSGTLNVYSGTMKETNRLASYS</sequence>
<evidence type="ECO:0000313" key="3">
    <source>
        <dbReference type="EMBL" id="EGT34643.1"/>
    </source>
</evidence>
<dbReference type="EMBL" id="GL381079">
    <property type="protein sequence ID" value="EGT34643.1"/>
    <property type="molecule type" value="Genomic_DNA"/>
</dbReference>
<dbReference type="AlphaFoldDB" id="G0PLF3"/>
<dbReference type="PANTHER" id="PTHR47407">
    <property type="entry name" value="PROTEIN CBG15905-RELATED"/>
    <property type="match status" value="1"/>
</dbReference>
<evidence type="ECO:0000256" key="1">
    <source>
        <dbReference type="SAM" id="SignalP"/>
    </source>
</evidence>
<evidence type="ECO:0000313" key="4">
    <source>
        <dbReference type="Proteomes" id="UP000008068"/>
    </source>
</evidence>